<feature type="domain" description="PRELI/MSF1" evidence="2">
    <location>
        <begin position="1"/>
        <end position="172"/>
    </location>
</feature>
<dbReference type="EMBL" id="CALTRL010006298">
    <property type="protein sequence ID" value="CAH7690461.1"/>
    <property type="molecule type" value="Genomic_DNA"/>
</dbReference>
<feature type="region of interest" description="Disordered" evidence="1">
    <location>
        <begin position="290"/>
        <end position="313"/>
    </location>
</feature>
<dbReference type="Proteomes" id="UP001153365">
    <property type="component" value="Unassembled WGS sequence"/>
</dbReference>
<proteinExistence type="predicted"/>
<dbReference type="AlphaFoldDB" id="A0AAV0BVG5"/>
<evidence type="ECO:0000256" key="1">
    <source>
        <dbReference type="SAM" id="MobiDB-lite"/>
    </source>
</evidence>
<gene>
    <name evidence="3" type="ORF">PPACK8108_LOCUS25814</name>
</gene>
<comment type="caution">
    <text evidence="3">The sequence shown here is derived from an EMBL/GenBank/DDBJ whole genome shotgun (WGS) entry which is preliminary data.</text>
</comment>
<dbReference type="Pfam" id="PF04707">
    <property type="entry name" value="PRELI"/>
    <property type="match status" value="1"/>
</dbReference>
<dbReference type="PANTHER" id="PTHR11158">
    <property type="entry name" value="MSF1/PX19 RELATED"/>
    <property type="match status" value="1"/>
</dbReference>
<reference evidence="3" key="1">
    <citation type="submission" date="2022-06" db="EMBL/GenBank/DDBJ databases">
        <authorList>
            <consortium name="SYNGENTA / RWTH Aachen University"/>
        </authorList>
    </citation>
    <scope>NUCLEOTIDE SEQUENCE</scope>
</reference>
<keyword evidence="4" id="KW-1185">Reference proteome</keyword>
<evidence type="ECO:0000259" key="2">
    <source>
        <dbReference type="PROSITE" id="PS50904"/>
    </source>
</evidence>
<protein>
    <submittedName>
        <fullName evidence="3">PRELI-like family-domain-containing protein</fullName>
    </submittedName>
</protein>
<sequence>MVLFYSEQSSIPHSFQIVCQAYTLRYPNPFSPHVITCDAVERSLDASTGVLSSTRLVLKRGTLPKWVPRGMIEKAETWVLEESYLNLIDGTLTLRNRNIDHRFVMDVIEKSFIQIEHGGTTVTTHVKVTSSWGFQILRRRIENYGIGRFQRQSKNSRHGLEMTILILQPSSPLRQRLLKGEKINYPPAMPLRARLHELRRKAEKKRQLLSEIFLGGTRAKPEVSLNPDLTESVEDSLSAEEEAELMQLEEEFNLESPENLKPIETLTSSRKSCGSRWFWWWRWHSDSKNSFKESNQEDSYNNLPQVDGKKKGT</sequence>
<dbReference type="InterPro" id="IPR037365">
    <property type="entry name" value="Slowmo/Ups"/>
</dbReference>
<dbReference type="PROSITE" id="PS50904">
    <property type="entry name" value="PRELI_MSF1"/>
    <property type="match status" value="1"/>
</dbReference>
<evidence type="ECO:0000313" key="3">
    <source>
        <dbReference type="EMBL" id="CAH7690461.1"/>
    </source>
</evidence>
<name>A0AAV0BVG5_PHAPC</name>
<accession>A0AAV0BVG5</accession>
<organism evidence="3 4">
    <name type="scientific">Phakopsora pachyrhizi</name>
    <name type="common">Asian soybean rust disease fungus</name>
    <dbReference type="NCBI Taxonomy" id="170000"/>
    <lineage>
        <taxon>Eukaryota</taxon>
        <taxon>Fungi</taxon>
        <taxon>Dikarya</taxon>
        <taxon>Basidiomycota</taxon>
        <taxon>Pucciniomycotina</taxon>
        <taxon>Pucciniomycetes</taxon>
        <taxon>Pucciniales</taxon>
        <taxon>Phakopsoraceae</taxon>
        <taxon>Phakopsora</taxon>
    </lineage>
</organism>
<dbReference type="InterPro" id="IPR006797">
    <property type="entry name" value="PRELI/MSF1_dom"/>
</dbReference>
<dbReference type="GO" id="GO:0005758">
    <property type="term" value="C:mitochondrial intermembrane space"/>
    <property type="evidence" value="ECO:0007669"/>
    <property type="project" value="InterPro"/>
</dbReference>
<evidence type="ECO:0000313" key="4">
    <source>
        <dbReference type="Proteomes" id="UP001153365"/>
    </source>
</evidence>